<name>A0A0F9PBQ3_9ZZZZ</name>
<protein>
    <submittedName>
        <fullName evidence="2">Uncharacterized protein</fullName>
    </submittedName>
</protein>
<sequence length="177" mass="19723">MTFLLGVAMPPTLRLSCGVVNHSRRLYSGHMSTPTPGPFRIATAPTVSRGRRCQNCTNFSSDETTVKLYKERRTADVQRRAEQVLEQAGTAMSSSARRQLTGDFDRATMDALGLNYELGDQYINAGVLGTCVRGTHTSTFIHAMFLCTQWTEKYRPDGSEQHDELPAEARANRDMDD</sequence>
<feature type="region of interest" description="Disordered" evidence="1">
    <location>
        <begin position="156"/>
        <end position="177"/>
    </location>
</feature>
<comment type="caution">
    <text evidence="2">The sequence shown here is derived from an EMBL/GenBank/DDBJ whole genome shotgun (WGS) entry which is preliminary data.</text>
</comment>
<evidence type="ECO:0000256" key="1">
    <source>
        <dbReference type="SAM" id="MobiDB-lite"/>
    </source>
</evidence>
<gene>
    <name evidence="2" type="ORF">LCGC14_0920170</name>
</gene>
<evidence type="ECO:0000313" key="2">
    <source>
        <dbReference type="EMBL" id="KKN21952.1"/>
    </source>
</evidence>
<accession>A0A0F9PBQ3</accession>
<organism evidence="2">
    <name type="scientific">marine sediment metagenome</name>
    <dbReference type="NCBI Taxonomy" id="412755"/>
    <lineage>
        <taxon>unclassified sequences</taxon>
        <taxon>metagenomes</taxon>
        <taxon>ecological metagenomes</taxon>
    </lineage>
</organism>
<dbReference type="EMBL" id="LAZR01003105">
    <property type="protein sequence ID" value="KKN21952.1"/>
    <property type="molecule type" value="Genomic_DNA"/>
</dbReference>
<reference evidence="2" key="1">
    <citation type="journal article" date="2015" name="Nature">
        <title>Complex archaea that bridge the gap between prokaryotes and eukaryotes.</title>
        <authorList>
            <person name="Spang A."/>
            <person name="Saw J.H."/>
            <person name="Jorgensen S.L."/>
            <person name="Zaremba-Niedzwiedzka K."/>
            <person name="Martijn J."/>
            <person name="Lind A.E."/>
            <person name="van Eijk R."/>
            <person name="Schleper C."/>
            <person name="Guy L."/>
            <person name="Ettema T.J."/>
        </authorList>
    </citation>
    <scope>NUCLEOTIDE SEQUENCE</scope>
</reference>
<dbReference type="AlphaFoldDB" id="A0A0F9PBQ3"/>
<proteinExistence type="predicted"/>